<gene>
    <name evidence="5" type="primary">virS</name>
    <name evidence="5" type="ORF">TA5114_01369</name>
</gene>
<dbReference type="Pfam" id="PF12625">
    <property type="entry name" value="Arabinose_bd"/>
    <property type="match status" value="1"/>
</dbReference>
<dbReference type="EMBL" id="CYUE01000013">
    <property type="protein sequence ID" value="CUK25568.1"/>
    <property type="molecule type" value="Genomic_DNA"/>
</dbReference>
<accession>A0A0N7MBJ3</accession>
<dbReference type="InterPro" id="IPR018060">
    <property type="entry name" value="HTH_AraC"/>
</dbReference>
<dbReference type="Pfam" id="PF12833">
    <property type="entry name" value="HTH_18"/>
    <property type="match status" value="1"/>
</dbReference>
<dbReference type="GO" id="GO:0005829">
    <property type="term" value="C:cytosol"/>
    <property type="evidence" value="ECO:0007669"/>
    <property type="project" value="TreeGrafter"/>
</dbReference>
<dbReference type="STRING" id="1715691.TA5113_01629"/>
<protein>
    <submittedName>
        <fullName evidence="5">Virulence-regulating protein VirS</fullName>
    </submittedName>
</protein>
<dbReference type="SMART" id="SM00342">
    <property type="entry name" value="HTH_ARAC"/>
    <property type="match status" value="1"/>
</dbReference>
<evidence type="ECO:0000313" key="5">
    <source>
        <dbReference type="EMBL" id="CUK25568.1"/>
    </source>
</evidence>
<sequence length="332" mass="37443">MKPKERYLISASLKASARMLNISTERVLRRAGLPADYLASETRGVTAREWFAVWEACEAEYGQPDIAMKLGQAMARGPFVPPIFAFSCSPNIEMGLSRLAQFKPLMGPLTLDVVRREDAVEVTYRSVDPDISIPPLLARFEAVYFLECSRIFTGEHIVPLAIGQLGNSEDWEPLHDFLGVPPEPANEFHLTFSLQDATLPLITQNEEMWAGFEEDLRKKLADRSAKLTMSDRVRNALLEALPSGHNTVDDVCGRLYVSKRTLQRKLKDEGATFQEILDKTRTDLSHHYLKRPEVSVVEISYLLGFQDPGSFYRAFHGWTGQTPADVRSRLLN</sequence>
<dbReference type="PANTHER" id="PTHR47894">
    <property type="entry name" value="HTH-TYPE TRANSCRIPTIONAL REGULATOR GADX"/>
    <property type="match status" value="1"/>
</dbReference>
<keyword evidence="3" id="KW-0804">Transcription</keyword>
<dbReference type="AlphaFoldDB" id="A0A0N7MBJ3"/>
<organism evidence="5 6">
    <name type="scientific">Cognatishimia activa</name>
    <dbReference type="NCBI Taxonomy" id="1715691"/>
    <lineage>
        <taxon>Bacteria</taxon>
        <taxon>Pseudomonadati</taxon>
        <taxon>Pseudomonadota</taxon>
        <taxon>Alphaproteobacteria</taxon>
        <taxon>Rhodobacterales</taxon>
        <taxon>Paracoccaceae</taxon>
        <taxon>Cognatishimia</taxon>
    </lineage>
</organism>
<evidence type="ECO:0000256" key="1">
    <source>
        <dbReference type="ARBA" id="ARBA00023015"/>
    </source>
</evidence>
<dbReference type="InterPro" id="IPR009057">
    <property type="entry name" value="Homeodomain-like_sf"/>
</dbReference>
<dbReference type="Gene3D" id="1.10.10.60">
    <property type="entry name" value="Homeodomain-like"/>
    <property type="match status" value="1"/>
</dbReference>
<dbReference type="Proteomes" id="UP000051184">
    <property type="component" value="Unassembled WGS sequence"/>
</dbReference>
<dbReference type="InterPro" id="IPR032687">
    <property type="entry name" value="AraC-type_N"/>
</dbReference>
<dbReference type="SUPFAM" id="SSF46689">
    <property type="entry name" value="Homeodomain-like"/>
    <property type="match status" value="1"/>
</dbReference>
<name>A0A0N7MBJ3_9RHOB</name>
<keyword evidence="2" id="KW-0238">DNA-binding</keyword>
<reference evidence="6" key="1">
    <citation type="submission" date="2015-09" db="EMBL/GenBank/DDBJ databases">
        <authorList>
            <person name="Rodrigo-Torres Lidia"/>
            <person name="Arahal R.David."/>
        </authorList>
    </citation>
    <scope>NUCLEOTIDE SEQUENCE [LARGE SCALE GENOMIC DNA]</scope>
    <source>
        <strain evidence="6">CECT 5114</strain>
    </source>
</reference>
<dbReference type="PANTHER" id="PTHR47894:SF1">
    <property type="entry name" value="HTH-TYPE TRANSCRIPTIONAL REGULATOR VQSM"/>
    <property type="match status" value="1"/>
</dbReference>
<proteinExistence type="predicted"/>
<keyword evidence="6" id="KW-1185">Reference proteome</keyword>
<dbReference type="PROSITE" id="PS01124">
    <property type="entry name" value="HTH_ARAC_FAMILY_2"/>
    <property type="match status" value="1"/>
</dbReference>
<evidence type="ECO:0000256" key="2">
    <source>
        <dbReference type="ARBA" id="ARBA00023125"/>
    </source>
</evidence>
<dbReference type="GO" id="GO:0003700">
    <property type="term" value="F:DNA-binding transcription factor activity"/>
    <property type="evidence" value="ECO:0007669"/>
    <property type="project" value="InterPro"/>
</dbReference>
<evidence type="ECO:0000313" key="6">
    <source>
        <dbReference type="Proteomes" id="UP000051184"/>
    </source>
</evidence>
<evidence type="ECO:0000259" key="4">
    <source>
        <dbReference type="PROSITE" id="PS01124"/>
    </source>
</evidence>
<keyword evidence="1" id="KW-0805">Transcription regulation</keyword>
<dbReference type="GO" id="GO:0000976">
    <property type="term" value="F:transcription cis-regulatory region binding"/>
    <property type="evidence" value="ECO:0007669"/>
    <property type="project" value="TreeGrafter"/>
</dbReference>
<feature type="domain" description="HTH araC/xylS-type" evidence="4">
    <location>
        <begin position="231"/>
        <end position="329"/>
    </location>
</feature>
<dbReference type="RefSeq" id="WP_165589398.1">
    <property type="nucleotide sequence ID" value="NZ_CYTO01000010.1"/>
</dbReference>
<evidence type="ECO:0000256" key="3">
    <source>
        <dbReference type="ARBA" id="ARBA00023163"/>
    </source>
</evidence>